<reference evidence="2" key="1">
    <citation type="submission" date="2016-06" db="EMBL/GenBank/DDBJ databases">
        <authorList>
            <person name="Varghese N."/>
        </authorList>
    </citation>
    <scope>NUCLEOTIDE SEQUENCE [LARGE SCALE GENOMIC DNA]</scope>
    <source>
        <strain evidence="2">DSM 45344</strain>
    </source>
</reference>
<dbReference type="EMBL" id="LT598496">
    <property type="protein sequence ID" value="SBV26477.1"/>
    <property type="molecule type" value="Genomic_DNA"/>
</dbReference>
<gene>
    <name evidence="1" type="ORF">GA0070620_1967</name>
</gene>
<proteinExistence type="predicted"/>
<dbReference type="AlphaFoldDB" id="A0A1C3N1L7"/>
<dbReference type="RefSeq" id="WP_172836408.1">
    <property type="nucleotide sequence ID" value="NZ_JBHRWG010000003.1"/>
</dbReference>
<accession>A0A1C3N1L7</accession>
<keyword evidence="2" id="KW-1185">Reference proteome</keyword>
<name>A0A1C3N1L7_9ACTN</name>
<organism evidence="1 2">
    <name type="scientific">Micromonospora krabiensis</name>
    <dbReference type="NCBI Taxonomy" id="307121"/>
    <lineage>
        <taxon>Bacteria</taxon>
        <taxon>Bacillati</taxon>
        <taxon>Actinomycetota</taxon>
        <taxon>Actinomycetes</taxon>
        <taxon>Micromonosporales</taxon>
        <taxon>Micromonosporaceae</taxon>
        <taxon>Micromonospora</taxon>
    </lineage>
</organism>
<dbReference type="PATRIC" id="fig|307121.4.peg.2022"/>
<evidence type="ECO:0000313" key="1">
    <source>
        <dbReference type="EMBL" id="SBV26477.1"/>
    </source>
</evidence>
<dbReference type="Proteomes" id="UP000199393">
    <property type="component" value="Chromosome I"/>
</dbReference>
<evidence type="ECO:0000313" key="2">
    <source>
        <dbReference type="Proteomes" id="UP000199393"/>
    </source>
</evidence>
<sequence>MTTRRAATILAVILTVTAVVAWRWWHDHPPYGPEALELTSSLSLVSNDEAQAALGENAPAPFATGRDQLVLGRVSWQTPPKPLDGGYFAIFLIDKRTDHKPEVFGVSAPQEAVGIGSAGIESRITERYSWLRGAGDATFGDDEWRSNGNRLHVADETAAPLAFVALFPYLEEPHPEASMATAPVALSDLLLAMVYLGPDGQVYWAQRLQG</sequence>
<protein>
    <submittedName>
        <fullName evidence="1">Uncharacterized protein</fullName>
    </submittedName>
</protein>